<accession>A0A9W4XY64</accession>
<reference evidence="2" key="1">
    <citation type="submission" date="2023-01" db="EMBL/GenBank/DDBJ databases">
        <authorList>
            <person name="Van Ghelder C."/>
            <person name="Rancurel C."/>
        </authorList>
    </citation>
    <scope>NUCLEOTIDE SEQUENCE</scope>
    <source>
        <strain evidence="2">CNCM I-4278</strain>
    </source>
</reference>
<evidence type="ECO:0000313" key="2">
    <source>
        <dbReference type="EMBL" id="CAI6339142.1"/>
    </source>
</evidence>
<gene>
    <name evidence="2" type="ORF">PDIGIT_LOCUS12289</name>
</gene>
<protein>
    <submittedName>
        <fullName evidence="2">Uncharacterized protein</fullName>
    </submittedName>
</protein>
<comment type="caution">
    <text evidence="2">The sequence shown here is derived from an EMBL/GenBank/DDBJ whole genome shotgun (WGS) entry which is preliminary data.</text>
</comment>
<evidence type="ECO:0000256" key="1">
    <source>
        <dbReference type="SAM" id="MobiDB-lite"/>
    </source>
</evidence>
<dbReference type="AlphaFoldDB" id="A0A9W4XY64"/>
<feature type="region of interest" description="Disordered" evidence="1">
    <location>
        <begin position="1"/>
        <end position="25"/>
    </location>
</feature>
<dbReference type="Proteomes" id="UP001152607">
    <property type="component" value="Unassembled WGS sequence"/>
</dbReference>
<evidence type="ECO:0000313" key="3">
    <source>
        <dbReference type="Proteomes" id="UP001152607"/>
    </source>
</evidence>
<name>A0A9W4XY64_9PLEO</name>
<dbReference type="EMBL" id="CAOQHR010000009">
    <property type="protein sequence ID" value="CAI6339142.1"/>
    <property type="molecule type" value="Genomic_DNA"/>
</dbReference>
<keyword evidence="3" id="KW-1185">Reference proteome</keyword>
<sequence>MANSMSARMRNAQARIAQPKPTLPISRFTTIGKTIPPMGAPDAAMATAIGLRR</sequence>
<organism evidence="2 3">
    <name type="scientific">Periconia digitata</name>
    <dbReference type="NCBI Taxonomy" id="1303443"/>
    <lineage>
        <taxon>Eukaryota</taxon>
        <taxon>Fungi</taxon>
        <taxon>Dikarya</taxon>
        <taxon>Ascomycota</taxon>
        <taxon>Pezizomycotina</taxon>
        <taxon>Dothideomycetes</taxon>
        <taxon>Pleosporomycetidae</taxon>
        <taxon>Pleosporales</taxon>
        <taxon>Massarineae</taxon>
        <taxon>Periconiaceae</taxon>
        <taxon>Periconia</taxon>
    </lineage>
</organism>
<proteinExistence type="predicted"/>